<dbReference type="SMART" id="SM00487">
    <property type="entry name" value="DEXDc"/>
    <property type="match status" value="1"/>
</dbReference>
<name>A0ABU1VV23_9GAMM</name>
<dbReference type="Gene3D" id="3.40.50.300">
    <property type="entry name" value="P-loop containing nucleotide triphosphate hydrolases"/>
    <property type="match status" value="2"/>
</dbReference>
<dbReference type="SMART" id="SM00490">
    <property type="entry name" value="HELICc"/>
    <property type="match status" value="1"/>
</dbReference>
<dbReference type="InterPro" id="IPR014001">
    <property type="entry name" value="Helicase_ATP-bd"/>
</dbReference>
<organism evidence="3 4">
    <name type="scientific">Rheinheimera soli</name>
    <dbReference type="NCBI Taxonomy" id="443616"/>
    <lineage>
        <taxon>Bacteria</taxon>
        <taxon>Pseudomonadati</taxon>
        <taxon>Pseudomonadota</taxon>
        <taxon>Gammaproteobacteria</taxon>
        <taxon>Chromatiales</taxon>
        <taxon>Chromatiaceae</taxon>
        <taxon>Rheinheimera</taxon>
    </lineage>
</organism>
<protein>
    <submittedName>
        <fullName evidence="3">DNA repair protein RadD</fullName>
    </submittedName>
</protein>
<gene>
    <name evidence="3" type="ORF">J2W69_000489</name>
</gene>
<dbReference type="Pfam" id="PF04851">
    <property type="entry name" value="ResIII"/>
    <property type="match status" value="1"/>
</dbReference>
<feature type="domain" description="Helicase ATP-binding" evidence="1">
    <location>
        <begin position="17"/>
        <end position="152"/>
    </location>
</feature>
<dbReference type="InterPro" id="IPR006935">
    <property type="entry name" value="Helicase/UvrB_N"/>
</dbReference>
<dbReference type="Pfam" id="PF00271">
    <property type="entry name" value="Helicase_C"/>
    <property type="match status" value="1"/>
</dbReference>
<proteinExistence type="predicted"/>
<evidence type="ECO:0000259" key="2">
    <source>
        <dbReference type="PROSITE" id="PS51194"/>
    </source>
</evidence>
<keyword evidence="4" id="KW-1185">Reference proteome</keyword>
<sequence>MFQLRSYQHQAVQSVLVHFRQKQHAAVLVLPTGAGKSLVIAELARLARGRVLVLAHVKELVEQNHAKYQSYGLEAAIFSASLGRKETAAKVVFASVQSVARNLAEFTEQYSLLVIDECHRVGDDEDSSYLKVIRALQAQNPDLKVLGLTATPYRLGSGWIYQYHSRGLIRTTEPRFFTYCIFDLPIRFLLGEGYLTPAVLMDAPVLSYDFAGLKPTASGYFKETDLDLRINQQQRATPQIIQQVIQQAQSRQGVMIFAATTAHAREILGYLPASETALILGDTPQKDRDALINSFKHKQLKYLVNVAVLTTGFDAPHIDLIAILRPTESVTLYQQIVGRGLRLSPGKTDCLVLDYAGNRFNLEQPDIGELRPAPGTELVTVPCPLCGFFNNFWGKTDDRGVVLEHYGRRCQGYKEDEQKKPQACGYRFKAKFCPDCGAENDIAARHCGDCGLVLVDPDKKLKEALSLKDALVLYVTRMQLQSHQSKEGKSSLKVSYFSADGAEIAEYWSLQTKAQKQKFLSLFVPPHLVDRHRAFSEATVSKVLQQAHRFQPPAAIIARKDGRFWQIRDKLFQIQDKETN</sequence>
<dbReference type="InterPro" id="IPR011332">
    <property type="entry name" value="Ribosomal_zn-bd"/>
</dbReference>
<dbReference type="CDD" id="cd17926">
    <property type="entry name" value="DEXHc_RE"/>
    <property type="match status" value="1"/>
</dbReference>
<dbReference type="InterPro" id="IPR001650">
    <property type="entry name" value="Helicase_C-like"/>
</dbReference>
<reference evidence="3 4" key="1">
    <citation type="submission" date="2023-07" db="EMBL/GenBank/DDBJ databases">
        <title>Sorghum-associated microbial communities from plants grown in Nebraska, USA.</title>
        <authorList>
            <person name="Schachtman D."/>
        </authorList>
    </citation>
    <scope>NUCLEOTIDE SEQUENCE [LARGE SCALE GENOMIC DNA]</scope>
    <source>
        <strain evidence="3 4">4138</strain>
    </source>
</reference>
<dbReference type="Proteomes" id="UP001257909">
    <property type="component" value="Unassembled WGS sequence"/>
</dbReference>
<feature type="domain" description="Helicase C-terminal" evidence="2">
    <location>
        <begin position="240"/>
        <end position="381"/>
    </location>
</feature>
<evidence type="ECO:0000259" key="1">
    <source>
        <dbReference type="PROSITE" id="PS51192"/>
    </source>
</evidence>
<dbReference type="InterPro" id="IPR050742">
    <property type="entry name" value="Helicase_Restrict-Modif_Enz"/>
</dbReference>
<dbReference type="EMBL" id="JAVDWR010000001">
    <property type="protein sequence ID" value="MDR7119574.1"/>
    <property type="molecule type" value="Genomic_DNA"/>
</dbReference>
<dbReference type="InterPro" id="IPR027417">
    <property type="entry name" value="P-loop_NTPase"/>
</dbReference>
<evidence type="ECO:0000313" key="3">
    <source>
        <dbReference type="EMBL" id="MDR7119574.1"/>
    </source>
</evidence>
<dbReference type="PROSITE" id="PS51192">
    <property type="entry name" value="HELICASE_ATP_BIND_1"/>
    <property type="match status" value="1"/>
</dbReference>
<accession>A0ABU1VV23</accession>
<evidence type="ECO:0000313" key="4">
    <source>
        <dbReference type="Proteomes" id="UP001257909"/>
    </source>
</evidence>
<dbReference type="SUPFAM" id="SSF52540">
    <property type="entry name" value="P-loop containing nucleoside triphosphate hydrolases"/>
    <property type="match status" value="1"/>
</dbReference>
<dbReference type="PROSITE" id="PS51194">
    <property type="entry name" value="HELICASE_CTER"/>
    <property type="match status" value="1"/>
</dbReference>
<comment type="caution">
    <text evidence="3">The sequence shown here is derived from an EMBL/GenBank/DDBJ whole genome shotgun (WGS) entry which is preliminary data.</text>
</comment>
<dbReference type="SUPFAM" id="SSF57829">
    <property type="entry name" value="Zn-binding ribosomal proteins"/>
    <property type="match status" value="1"/>
</dbReference>
<dbReference type="PANTHER" id="PTHR47396">
    <property type="entry name" value="TYPE I RESTRICTION ENZYME ECOKI R PROTEIN"/>
    <property type="match status" value="1"/>
</dbReference>
<dbReference type="RefSeq" id="WP_310274218.1">
    <property type="nucleotide sequence ID" value="NZ_JAVDWR010000001.1"/>
</dbReference>
<dbReference type="PANTHER" id="PTHR47396:SF1">
    <property type="entry name" value="ATP-DEPENDENT HELICASE IRC3-RELATED"/>
    <property type="match status" value="1"/>
</dbReference>